<protein>
    <submittedName>
        <fullName evidence="1">Uncharacterized protein</fullName>
    </submittedName>
</protein>
<dbReference type="EMBL" id="MN739111">
    <property type="protein sequence ID" value="QHS89515.1"/>
    <property type="molecule type" value="Genomic_DNA"/>
</dbReference>
<sequence length="250" mass="28518">MFDQVKEWSKTNPSRDTSVVPIEIRLKSDTGGDTVDVVNGPAGLVFTPLDPPGPVSFYLWHTDPLYRGGTLTLRRTILRETLVQMAKLIETECKGHRWQRTKVLEQLAAQQTSAVSPQQDTHELDEALCFVLDFQKVILDDIHKKVLHFPKDLKSWNKDMPVWTTGLGSRCLYHLPGEKHIKAGFGSWLTTQEADGWRIRWPIEDAKLEDLKKRGAELRISPTVDKPKKEDWATVVGRAETITYLLKEFS</sequence>
<proteinExistence type="predicted"/>
<accession>A0A6C0BB78</accession>
<name>A0A6C0BB78_9ZZZZ</name>
<dbReference type="AlphaFoldDB" id="A0A6C0BB78"/>
<reference evidence="1" key="1">
    <citation type="journal article" date="2020" name="Nature">
        <title>Giant virus diversity and host interactions through global metagenomics.</title>
        <authorList>
            <person name="Schulz F."/>
            <person name="Roux S."/>
            <person name="Paez-Espino D."/>
            <person name="Jungbluth S."/>
            <person name="Walsh D.A."/>
            <person name="Denef V.J."/>
            <person name="McMahon K.D."/>
            <person name="Konstantinidis K.T."/>
            <person name="Eloe-Fadrosh E.A."/>
            <person name="Kyrpides N.C."/>
            <person name="Woyke T."/>
        </authorList>
    </citation>
    <scope>NUCLEOTIDE SEQUENCE</scope>
    <source>
        <strain evidence="1">GVMAG-M-3300010158-60</strain>
    </source>
</reference>
<evidence type="ECO:0000313" key="1">
    <source>
        <dbReference type="EMBL" id="QHS89515.1"/>
    </source>
</evidence>
<organism evidence="1">
    <name type="scientific">viral metagenome</name>
    <dbReference type="NCBI Taxonomy" id="1070528"/>
    <lineage>
        <taxon>unclassified sequences</taxon>
        <taxon>metagenomes</taxon>
        <taxon>organismal metagenomes</taxon>
    </lineage>
</organism>